<sequence length="56" mass="5998">MKKQPSKKLQLGKVKIASLNKTKQDALKGGVAYSISIKIDCISQGAPVCSEDSCIF</sequence>
<dbReference type="NCBIfam" id="NF038153">
    <property type="entry name" value="lant_leader_L1a"/>
    <property type="match status" value="1"/>
</dbReference>
<keyword evidence="2" id="KW-1185">Reference proteome</keyword>
<dbReference type="OrthoDB" id="680256at2"/>
<dbReference type="RefSeq" id="WP_158642591.1">
    <property type="nucleotide sequence ID" value="NZ_BAAAFY010000001.1"/>
</dbReference>
<proteinExistence type="predicted"/>
<protein>
    <submittedName>
        <fullName evidence="1">Uncharacterized protein</fullName>
    </submittedName>
</protein>
<dbReference type="Proteomes" id="UP000316778">
    <property type="component" value="Unassembled WGS sequence"/>
</dbReference>
<evidence type="ECO:0000313" key="1">
    <source>
        <dbReference type="EMBL" id="TWI87902.1"/>
    </source>
</evidence>
<accession>A0A562T2W5</accession>
<evidence type="ECO:0000313" key="2">
    <source>
        <dbReference type="Proteomes" id="UP000316778"/>
    </source>
</evidence>
<comment type="caution">
    <text evidence="1">The sequence shown here is derived from an EMBL/GenBank/DDBJ whole genome shotgun (WGS) entry which is preliminary data.</text>
</comment>
<gene>
    <name evidence="1" type="ORF">LX66_1976</name>
</gene>
<organism evidence="1 2">
    <name type="scientific">Chitinophaga japonensis</name>
    <name type="common">Flexibacter japonensis</name>
    <dbReference type="NCBI Taxonomy" id="104662"/>
    <lineage>
        <taxon>Bacteria</taxon>
        <taxon>Pseudomonadati</taxon>
        <taxon>Bacteroidota</taxon>
        <taxon>Chitinophagia</taxon>
        <taxon>Chitinophagales</taxon>
        <taxon>Chitinophagaceae</taxon>
        <taxon>Chitinophaga</taxon>
    </lineage>
</organism>
<name>A0A562T2W5_CHIJA</name>
<dbReference type="InterPro" id="IPR058238">
    <property type="entry name" value="Lant_leader_dom"/>
</dbReference>
<reference evidence="1 2" key="1">
    <citation type="journal article" date="2013" name="Stand. Genomic Sci.">
        <title>Genomic Encyclopedia of Type Strains, Phase I: The one thousand microbial genomes (KMG-I) project.</title>
        <authorList>
            <person name="Kyrpides N.C."/>
            <person name="Woyke T."/>
            <person name="Eisen J.A."/>
            <person name="Garrity G."/>
            <person name="Lilburn T.G."/>
            <person name="Beck B.J."/>
            <person name="Whitman W.B."/>
            <person name="Hugenholtz P."/>
            <person name="Klenk H.P."/>
        </authorList>
    </citation>
    <scope>NUCLEOTIDE SEQUENCE [LARGE SCALE GENOMIC DNA]</scope>
    <source>
        <strain evidence="1 2">DSM 13484</strain>
    </source>
</reference>
<dbReference type="EMBL" id="VLLG01000003">
    <property type="protein sequence ID" value="TWI87902.1"/>
    <property type="molecule type" value="Genomic_DNA"/>
</dbReference>
<dbReference type="AlphaFoldDB" id="A0A562T2W5"/>